<keyword evidence="2" id="KW-0456">Lyase</keyword>
<keyword evidence="1" id="KW-0479">Metal-binding</keyword>
<dbReference type="EMBL" id="SGBD01000001">
    <property type="protein sequence ID" value="RZD14945.1"/>
    <property type="molecule type" value="Genomic_DNA"/>
</dbReference>
<organism evidence="3 4">
    <name type="scientific">Candidatus Acidulodesulfobacterium ferriphilum</name>
    <dbReference type="NCBI Taxonomy" id="2597223"/>
    <lineage>
        <taxon>Bacteria</taxon>
        <taxon>Deltaproteobacteria</taxon>
        <taxon>Candidatus Acidulodesulfobacterales</taxon>
        <taxon>Candidatus Acidulodesulfobacterium</taxon>
    </lineage>
</organism>
<reference evidence="3 4" key="1">
    <citation type="submission" date="2019-01" db="EMBL/GenBank/DDBJ databases">
        <title>Insights into ecological role of a new deltaproteobacterial order Candidatus Sinidesulfobacterales (Sva0485) by metagenomics and metatranscriptomics.</title>
        <authorList>
            <person name="Tan S."/>
            <person name="Liu J."/>
            <person name="Fang Y."/>
            <person name="Hedlund B.P."/>
            <person name="Lian Z.H."/>
            <person name="Huang L.Y."/>
            <person name="Li J.T."/>
            <person name="Huang L.N."/>
            <person name="Li W.J."/>
            <person name="Jiang H.C."/>
            <person name="Dong H.L."/>
            <person name="Shu W.S."/>
        </authorList>
    </citation>
    <scope>NUCLEOTIDE SEQUENCE [LARGE SCALE GENOMIC DNA]</scope>
    <source>
        <strain evidence="3">AP3</strain>
    </source>
</reference>
<gene>
    <name evidence="3" type="ORF">EVJ47_01305</name>
</gene>
<evidence type="ECO:0000313" key="3">
    <source>
        <dbReference type="EMBL" id="RZD14945.1"/>
    </source>
</evidence>
<dbReference type="AlphaFoldDB" id="A0A519BCD9"/>
<protein>
    <submittedName>
        <fullName evidence="3">Cobalamin biosynthesis protein CbiX</fullName>
    </submittedName>
</protein>
<comment type="caution">
    <text evidence="3">The sequence shown here is derived from an EMBL/GenBank/DDBJ whole genome shotgun (WGS) entry which is preliminary data.</text>
</comment>
<dbReference type="PANTHER" id="PTHR33542">
    <property type="entry name" value="SIROHYDROCHLORIN FERROCHELATASE, CHLOROPLASTIC"/>
    <property type="match status" value="1"/>
</dbReference>
<evidence type="ECO:0000256" key="2">
    <source>
        <dbReference type="ARBA" id="ARBA00023239"/>
    </source>
</evidence>
<dbReference type="GO" id="GO:0046872">
    <property type="term" value="F:metal ion binding"/>
    <property type="evidence" value="ECO:0007669"/>
    <property type="project" value="UniProtKB-KW"/>
</dbReference>
<dbReference type="Gene3D" id="3.40.50.1400">
    <property type="match status" value="1"/>
</dbReference>
<dbReference type="CDD" id="cd03416">
    <property type="entry name" value="CbiX_SirB_N"/>
    <property type="match status" value="1"/>
</dbReference>
<dbReference type="InterPro" id="IPR002762">
    <property type="entry name" value="CbiX-like"/>
</dbReference>
<dbReference type="GO" id="GO:0016829">
    <property type="term" value="F:lyase activity"/>
    <property type="evidence" value="ECO:0007669"/>
    <property type="project" value="UniProtKB-KW"/>
</dbReference>
<dbReference type="Pfam" id="PF01903">
    <property type="entry name" value="CbiX"/>
    <property type="match status" value="1"/>
</dbReference>
<dbReference type="PANTHER" id="PTHR33542:SF3">
    <property type="entry name" value="SIROHYDROCHLORIN FERROCHELATASE, CHLOROPLASTIC"/>
    <property type="match status" value="1"/>
</dbReference>
<evidence type="ECO:0000256" key="1">
    <source>
        <dbReference type="ARBA" id="ARBA00022723"/>
    </source>
</evidence>
<proteinExistence type="predicted"/>
<dbReference type="InterPro" id="IPR050963">
    <property type="entry name" value="Sirohydro_Cobaltochel/CbiX"/>
</dbReference>
<evidence type="ECO:0000313" key="4">
    <source>
        <dbReference type="Proteomes" id="UP000320813"/>
    </source>
</evidence>
<accession>A0A519BCD9</accession>
<name>A0A519BCD9_9DELT</name>
<dbReference type="Proteomes" id="UP000320813">
    <property type="component" value="Unassembled WGS sequence"/>
</dbReference>
<sequence>MEKESIVLLGHGSRRSEANNILKSIVKIIKPKFLGINIEYAFLELAEPNIRDIIEKLAANRYDSIYVIPYFLYSGNHVSRDIPEILGEYREKYPDIKLKLGDYLGIDERLAELVMERIESIKLA</sequence>
<dbReference type="SUPFAM" id="SSF53800">
    <property type="entry name" value="Chelatase"/>
    <property type="match status" value="1"/>
</dbReference>